<dbReference type="Proteomes" id="UP000182235">
    <property type="component" value="Unassembled WGS sequence"/>
</dbReference>
<dbReference type="EMBL" id="LGRN01001255">
    <property type="protein sequence ID" value="OJD09640.1"/>
    <property type="molecule type" value="Genomic_DNA"/>
</dbReference>
<dbReference type="CDD" id="cd21931">
    <property type="entry name" value="TD_EMAP-like"/>
    <property type="match status" value="1"/>
</dbReference>
<feature type="coiled-coil region" evidence="1">
    <location>
        <begin position="64"/>
        <end position="91"/>
    </location>
</feature>
<dbReference type="InterPro" id="IPR049813">
    <property type="entry name" value="Elp-1-like_TD"/>
</dbReference>
<dbReference type="OrthoDB" id="4188336at2759"/>
<dbReference type="VEuPathDB" id="FungiDB:AJ78_09000"/>
<protein>
    <submittedName>
        <fullName evidence="2">Uncharacterized protein</fullName>
    </submittedName>
</protein>
<gene>
    <name evidence="2" type="ORF">AJ78_09000</name>
</gene>
<keyword evidence="3" id="KW-1185">Reference proteome</keyword>
<dbReference type="AlphaFoldDB" id="A0A1J9NZU6"/>
<reference evidence="2 3" key="1">
    <citation type="submission" date="2015-07" db="EMBL/GenBank/DDBJ databases">
        <title>Emmonsia species relationships and genome sequence.</title>
        <authorList>
            <consortium name="The Broad Institute Genomics Platform"/>
            <person name="Cuomo C.A."/>
            <person name="Munoz J.F."/>
            <person name="Imamovic A."/>
            <person name="Priest M.E."/>
            <person name="Young S."/>
            <person name="Clay O.K."/>
            <person name="McEwen J.G."/>
        </authorList>
    </citation>
    <scope>NUCLEOTIDE SEQUENCE [LARGE SCALE GENOMIC DNA]</scope>
    <source>
        <strain evidence="2 3">UAMH 9510</strain>
    </source>
</reference>
<evidence type="ECO:0000313" key="3">
    <source>
        <dbReference type="Proteomes" id="UP000182235"/>
    </source>
</evidence>
<proteinExistence type="predicted"/>
<evidence type="ECO:0000256" key="1">
    <source>
        <dbReference type="SAM" id="Coils"/>
    </source>
</evidence>
<comment type="caution">
    <text evidence="2">The sequence shown here is derived from an EMBL/GenBank/DDBJ whole genome shotgun (WGS) entry which is preliminary data.</text>
</comment>
<name>A0A1J9NZU6_9EURO</name>
<sequence>MTSSTDLVNHICNFYLFQVFIEPPLNSDDFNLSPHTLDAIHRELSQNTNILDSSTEIFSAGEAVTDLESRVAHLEDRLKLLQSTLKDLLKYVVGLEPWTKTVTDVLKKLGQSPASAPSSVTQFKFEMNRDT</sequence>
<keyword evidence="1" id="KW-0175">Coiled coil</keyword>
<accession>A0A1J9NZU6</accession>
<evidence type="ECO:0000313" key="2">
    <source>
        <dbReference type="EMBL" id="OJD09640.1"/>
    </source>
</evidence>
<organism evidence="2 3">
    <name type="scientific">Emergomyces pasteurianus Ep9510</name>
    <dbReference type="NCBI Taxonomy" id="1447872"/>
    <lineage>
        <taxon>Eukaryota</taxon>
        <taxon>Fungi</taxon>
        <taxon>Dikarya</taxon>
        <taxon>Ascomycota</taxon>
        <taxon>Pezizomycotina</taxon>
        <taxon>Eurotiomycetes</taxon>
        <taxon>Eurotiomycetidae</taxon>
        <taxon>Onygenales</taxon>
        <taxon>Ajellomycetaceae</taxon>
        <taxon>Emergomyces</taxon>
    </lineage>
</organism>